<dbReference type="Proteomes" id="UP000824063">
    <property type="component" value="Unassembled WGS sequence"/>
</dbReference>
<name>A0A9D2F729_9ENTE</name>
<dbReference type="InterPro" id="IPR007612">
    <property type="entry name" value="LOR"/>
</dbReference>
<dbReference type="SUPFAM" id="SSF54518">
    <property type="entry name" value="Tubby C-terminal domain-like"/>
    <property type="match status" value="1"/>
</dbReference>
<dbReference type="EMBL" id="DXBN01000158">
    <property type="protein sequence ID" value="HIZ53719.1"/>
    <property type="molecule type" value="Genomic_DNA"/>
</dbReference>
<organism evidence="2 3">
    <name type="scientific">Candidatus Enterococcus avicola</name>
    <dbReference type="NCBI Taxonomy" id="2838561"/>
    <lineage>
        <taxon>Bacteria</taxon>
        <taxon>Bacillati</taxon>
        <taxon>Bacillota</taxon>
        <taxon>Bacilli</taxon>
        <taxon>Lactobacillales</taxon>
        <taxon>Enterococcaceae</taxon>
        <taxon>Enterococcus</taxon>
    </lineage>
</organism>
<evidence type="ECO:0000256" key="1">
    <source>
        <dbReference type="ARBA" id="ARBA00005437"/>
    </source>
</evidence>
<dbReference type="InterPro" id="IPR038595">
    <property type="entry name" value="LOR_sf"/>
</dbReference>
<comment type="similarity">
    <text evidence="1">Belongs to the LOR family.</text>
</comment>
<gene>
    <name evidence="2" type="ORF">IAA20_07255</name>
</gene>
<comment type="caution">
    <text evidence="2">The sequence shown here is derived from an EMBL/GenBank/DDBJ whole genome shotgun (WGS) entry which is preliminary data.</text>
</comment>
<proteinExistence type="inferred from homology"/>
<dbReference type="InterPro" id="IPR025659">
    <property type="entry name" value="Tubby-like_C"/>
</dbReference>
<reference evidence="2" key="2">
    <citation type="submission" date="2021-04" db="EMBL/GenBank/DDBJ databases">
        <authorList>
            <person name="Gilroy R."/>
        </authorList>
    </citation>
    <scope>NUCLEOTIDE SEQUENCE</scope>
    <source>
        <strain evidence="2">CHK172-16539</strain>
    </source>
</reference>
<accession>A0A9D2F729</accession>
<protein>
    <submittedName>
        <fullName evidence="2">LURP-one-related family protein</fullName>
    </submittedName>
</protein>
<sequence>MGRKLYIKQKLFSIGEKFTVYDEHERPQYHVQGSFMQIPKSFKILNQREEEIATITKKIFSWLPKFYVDIRNNPQIIIDKELTFFKAKYHISAEGIEVQGNWWDMDFQVIRHGRAIADINKRWFTFGDTYEVNVLDEKYEEMIISLVIAIDCVKEDQNAASSAST</sequence>
<reference evidence="2" key="1">
    <citation type="journal article" date="2021" name="PeerJ">
        <title>Extensive microbial diversity within the chicken gut microbiome revealed by metagenomics and culture.</title>
        <authorList>
            <person name="Gilroy R."/>
            <person name="Ravi A."/>
            <person name="Getino M."/>
            <person name="Pursley I."/>
            <person name="Horton D.L."/>
            <person name="Alikhan N.F."/>
            <person name="Baker D."/>
            <person name="Gharbi K."/>
            <person name="Hall N."/>
            <person name="Watson M."/>
            <person name="Adriaenssens E.M."/>
            <person name="Foster-Nyarko E."/>
            <person name="Jarju S."/>
            <person name="Secka A."/>
            <person name="Antonio M."/>
            <person name="Oren A."/>
            <person name="Chaudhuri R.R."/>
            <person name="La Ragione R."/>
            <person name="Hildebrand F."/>
            <person name="Pallen M.J."/>
        </authorList>
    </citation>
    <scope>NUCLEOTIDE SEQUENCE</scope>
    <source>
        <strain evidence="2">CHK172-16539</strain>
    </source>
</reference>
<evidence type="ECO:0000313" key="3">
    <source>
        <dbReference type="Proteomes" id="UP000824063"/>
    </source>
</evidence>
<dbReference type="Pfam" id="PF04525">
    <property type="entry name" value="LOR"/>
    <property type="match status" value="1"/>
</dbReference>
<dbReference type="Gene3D" id="2.40.160.200">
    <property type="entry name" value="LURP1-related"/>
    <property type="match status" value="1"/>
</dbReference>
<evidence type="ECO:0000313" key="2">
    <source>
        <dbReference type="EMBL" id="HIZ53719.1"/>
    </source>
</evidence>
<dbReference type="AlphaFoldDB" id="A0A9D2F729"/>